<evidence type="ECO:0000259" key="1">
    <source>
        <dbReference type="PROSITE" id="PS51186"/>
    </source>
</evidence>
<protein>
    <recommendedName>
        <fullName evidence="1">N-acetyltransferase domain-containing protein</fullName>
    </recommendedName>
</protein>
<evidence type="ECO:0000313" key="2">
    <source>
        <dbReference type="EMBL" id="OGK23636.1"/>
    </source>
</evidence>
<accession>A0A1F7GYM3</accession>
<dbReference type="SUPFAM" id="SSF55729">
    <property type="entry name" value="Acyl-CoA N-acyltransferases (Nat)"/>
    <property type="match status" value="1"/>
</dbReference>
<feature type="domain" description="N-acetyltransferase" evidence="1">
    <location>
        <begin position="18"/>
        <end position="184"/>
    </location>
</feature>
<dbReference type="PANTHER" id="PTHR43415:SF3">
    <property type="entry name" value="GNAT-FAMILY ACETYLTRANSFERASE"/>
    <property type="match status" value="1"/>
</dbReference>
<gene>
    <name evidence="2" type="ORF">A3C25_00785</name>
</gene>
<dbReference type="PROSITE" id="PS51186">
    <property type="entry name" value="GNAT"/>
    <property type="match status" value="1"/>
</dbReference>
<sequence length="184" mass="21384">MELGKIVYKGKTKKGRDMLIRYPKKSDTPILLDYMNTLSKERTFIHFQGEQLKLKEEEKYMNDFLKKIKKNQGVKLLAFIGDKLVGVSDTYLQEKTEKHVGVFGITVAKEYRGEGIGRLLMNLVIEEAKKYIKELKIVRLGCFANNKTACVMYKNSGFKEYGRLPAGIRHRGEFVDHVYFYKNI</sequence>
<dbReference type="GO" id="GO:0016747">
    <property type="term" value="F:acyltransferase activity, transferring groups other than amino-acyl groups"/>
    <property type="evidence" value="ECO:0007669"/>
    <property type="project" value="InterPro"/>
</dbReference>
<comment type="caution">
    <text evidence="2">The sequence shown here is derived from an EMBL/GenBank/DDBJ whole genome shotgun (WGS) entry which is preliminary data.</text>
</comment>
<organism evidence="2 3">
    <name type="scientific">Candidatus Roizmanbacteria bacterium RIFCSPHIGHO2_02_FULL_38_11</name>
    <dbReference type="NCBI Taxonomy" id="1802039"/>
    <lineage>
        <taxon>Bacteria</taxon>
        <taxon>Candidatus Roizmaniibacteriota</taxon>
    </lineage>
</organism>
<evidence type="ECO:0000313" key="3">
    <source>
        <dbReference type="Proteomes" id="UP000177913"/>
    </source>
</evidence>
<name>A0A1F7GYM3_9BACT</name>
<dbReference type="Proteomes" id="UP000177913">
    <property type="component" value="Unassembled WGS sequence"/>
</dbReference>
<dbReference type="EMBL" id="MFZO01000044">
    <property type="protein sequence ID" value="OGK23636.1"/>
    <property type="molecule type" value="Genomic_DNA"/>
</dbReference>
<dbReference type="CDD" id="cd04301">
    <property type="entry name" value="NAT_SF"/>
    <property type="match status" value="1"/>
</dbReference>
<dbReference type="InterPro" id="IPR000182">
    <property type="entry name" value="GNAT_dom"/>
</dbReference>
<dbReference type="AlphaFoldDB" id="A0A1F7GYM3"/>
<dbReference type="Gene3D" id="3.40.630.30">
    <property type="match status" value="1"/>
</dbReference>
<dbReference type="InterPro" id="IPR016181">
    <property type="entry name" value="Acyl_CoA_acyltransferase"/>
</dbReference>
<reference evidence="2 3" key="1">
    <citation type="journal article" date="2016" name="Nat. Commun.">
        <title>Thousands of microbial genomes shed light on interconnected biogeochemical processes in an aquifer system.</title>
        <authorList>
            <person name="Anantharaman K."/>
            <person name="Brown C.T."/>
            <person name="Hug L.A."/>
            <person name="Sharon I."/>
            <person name="Castelle C.J."/>
            <person name="Probst A.J."/>
            <person name="Thomas B.C."/>
            <person name="Singh A."/>
            <person name="Wilkins M.J."/>
            <person name="Karaoz U."/>
            <person name="Brodie E.L."/>
            <person name="Williams K.H."/>
            <person name="Hubbard S.S."/>
            <person name="Banfield J.F."/>
        </authorList>
    </citation>
    <scope>NUCLEOTIDE SEQUENCE [LARGE SCALE GENOMIC DNA]</scope>
</reference>
<dbReference type="Pfam" id="PF00583">
    <property type="entry name" value="Acetyltransf_1"/>
    <property type="match status" value="1"/>
</dbReference>
<proteinExistence type="predicted"/>
<dbReference type="PANTHER" id="PTHR43415">
    <property type="entry name" value="SPERMIDINE N(1)-ACETYLTRANSFERASE"/>
    <property type="match status" value="1"/>
</dbReference>